<evidence type="ECO:0000313" key="3">
    <source>
        <dbReference type="EMBL" id="ACZ21652.1"/>
    </source>
</evidence>
<dbReference type="Proteomes" id="UP000000322">
    <property type="component" value="Chromosome"/>
</dbReference>
<dbReference type="EMBL" id="CP001819">
    <property type="protein sequence ID" value="ACZ21652.1"/>
    <property type="molecule type" value="Genomic_DNA"/>
</dbReference>
<dbReference type="eggNOG" id="COG0491">
    <property type="taxonomic scope" value="Bacteria"/>
</dbReference>
<dbReference type="OrthoDB" id="2971563at2"/>
<accession>D1BGS5</accession>
<keyword evidence="4" id="KW-1185">Reference proteome</keyword>
<dbReference type="KEGG" id="ske:Sked_17250"/>
<evidence type="ECO:0000313" key="4">
    <source>
        <dbReference type="Proteomes" id="UP000000322"/>
    </source>
</evidence>
<dbReference type="AlphaFoldDB" id="D1BGS5"/>
<protein>
    <submittedName>
        <fullName evidence="3">Zn-dependent hydrolase, glyoxylase</fullName>
    </submittedName>
</protein>
<organism evidence="3 4">
    <name type="scientific">Sanguibacter keddieii (strain ATCC 51767 / DSM 10542 / NCFB 3025 / ST-74)</name>
    <dbReference type="NCBI Taxonomy" id="446469"/>
    <lineage>
        <taxon>Bacteria</taxon>
        <taxon>Bacillati</taxon>
        <taxon>Actinomycetota</taxon>
        <taxon>Actinomycetes</taxon>
        <taxon>Micrococcales</taxon>
        <taxon>Sanguibacteraceae</taxon>
        <taxon>Sanguibacter</taxon>
    </lineage>
</organism>
<dbReference type="RefSeq" id="WP_012866721.1">
    <property type="nucleotide sequence ID" value="NC_013521.1"/>
</dbReference>
<dbReference type="GO" id="GO:0016787">
    <property type="term" value="F:hydrolase activity"/>
    <property type="evidence" value="ECO:0007669"/>
    <property type="project" value="UniProtKB-KW"/>
</dbReference>
<sequence>MTTTTTGTTTGPGPTHDGYATCAPAADWFHVADLGDGITLISEPGHVNCFLVQGTERALLFDTGTGLAPVSEVVRHLTDLPLLVVVSHDHLDHRGGNADVVAHADELALVGIAAHPTALEPGSTLHGAVDRGFLDAYAQAMRTVVDQYETFAALDAQSFYVLPTLDAGDSPLRPVPDTTSWTVPAVRPDVALADGDVLDLGGRSLRVVHTPGHSPDSLCLVDDAHGVLLAGDTVVAAASWLHGAGADLDDFARSTAALAGLPLRRVLTAHNLCAERPPSYVRSVAQTAERVRAGQSTPRPGTDLLGNPVDRHTHDGVTLLLPPSPTSPSPTSSAAPSRTDPQTEEIA</sequence>
<evidence type="ECO:0000259" key="2">
    <source>
        <dbReference type="SMART" id="SM00849"/>
    </source>
</evidence>
<gene>
    <name evidence="3" type="ordered locus">Sked_17250</name>
</gene>
<dbReference type="SUPFAM" id="SSF56281">
    <property type="entry name" value="Metallo-hydrolase/oxidoreductase"/>
    <property type="match status" value="1"/>
</dbReference>
<feature type="region of interest" description="Disordered" evidence="1">
    <location>
        <begin position="289"/>
        <end position="347"/>
    </location>
</feature>
<dbReference type="InterPro" id="IPR001279">
    <property type="entry name" value="Metallo-B-lactamas"/>
</dbReference>
<proteinExistence type="predicted"/>
<feature type="domain" description="Metallo-beta-lactamase" evidence="2">
    <location>
        <begin position="46"/>
        <end position="270"/>
    </location>
</feature>
<evidence type="ECO:0000256" key="1">
    <source>
        <dbReference type="SAM" id="MobiDB-lite"/>
    </source>
</evidence>
<keyword evidence="3" id="KW-0378">Hydrolase</keyword>
<dbReference type="PANTHER" id="PTHR23131">
    <property type="entry name" value="ENDORIBONUCLEASE LACTB2"/>
    <property type="match status" value="1"/>
</dbReference>
<dbReference type="InterPro" id="IPR036866">
    <property type="entry name" value="RibonucZ/Hydroxyglut_hydro"/>
</dbReference>
<dbReference type="PANTHER" id="PTHR23131:SF0">
    <property type="entry name" value="ENDORIBONUCLEASE LACTB2"/>
    <property type="match status" value="1"/>
</dbReference>
<name>D1BGS5_SANKS</name>
<dbReference type="SMART" id="SM00849">
    <property type="entry name" value="Lactamase_B"/>
    <property type="match status" value="1"/>
</dbReference>
<dbReference type="HOGENOM" id="CLU_030571_0_0_11"/>
<reference evidence="3 4" key="1">
    <citation type="journal article" date="2009" name="Stand. Genomic Sci.">
        <title>Complete genome sequence of Sanguibacter keddieii type strain (ST-74).</title>
        <authorList>
            <person name="Ivanova N."/>
            <person name="Sikorski J."/>
            <person name="Sims D."/>
            <person name="Brettin T."/>
            <person name="Detter J.C."/>
            <person name="Han C."/>
            <person name="Lapidus A."/>
            <person name="Copeland A."/>
            <person name="Glavina Del Rio T."/>
            <person name="Nolan M."/>
            <person name="Chen F."/>
            <person name="Lucas S."/>
            <person name="Tice H."/>
            <person name="Cheng J.F."/>
            <person name="Bruce D."/>
            <person name="Goodwin L."/>
            <person name="Pitluck S."/>
            <person name="Pati A."/>
            <person name="Mavromatis K."/>
            <person name="Chen A."/>
            <person name="Palaniappan K."/>
            <person name="D'haeseleer P."/>
            <person name="Chain P."/>
            <person name="Bristow J."/>
            <person name="Eisen J.A."/>
            <person name="Markowitz V."/>
            <person name="Hugenholtz P."/>
            <person name="Goker M."/>
            <person name="Pukall R."/>
            <person name="Klenk H.P."/>
            <person name="Kyrpides N.C."/>
        </authorList>
    </citation>
    <scope>NUCLEOTIDE SEQUENCE [LARGE SCALE GENOMIC DNA]</scope>
    <source>
        <strain evidence="4">ATCC 51767 / DSM 10542 / NCFB 3025 / ST-74</strain>
    </source>
</reference>
<dbReference type="Pfam" id="PF00753">
    <property type="entry name" value="Lactamase_B"/>
    <property type="match status" value="1"/>
</dbReference>
<dbReference type="Gene3D" id="3.60.15.10">
    <property type="entry name" value="Ribonuclease Z/Hydroxyacylglutathione hydrolase-like"/>
    <property type="match status" value="1"/>
</dbReference>
<dbReference type="InterPro" id="IPR050662">
    <property type="entry name" value="Sec-metab_biosynth-thioest"/>
</dbReference>
<dbReference type="STRING" id="446469.Sked_17250"/>